<dbReference type="EMBL" id="JAJSOF020000037">
    <property type="protein sequence ID" value="KAJ4428221.1"/>
    <property type="molecule type" value="Genomic_DNA"/>
</dbReference>
<accession>A0ABQ8S2V0</accession>
<dbReference type="Proteomes" id="UP001148838">
    <property type="component" value="Unassembled WGS sequence"/>
</dbReference>
<evidence type="ECO:0000313" key="2">
    <source>
        <dbReference type="EMBL" id="KAJ4428221.1"/>
    </source>
</evidence>
<keyword evidence="3" id="KW-1185">Reference proteome</keyword>
<evidence type="ECO:0000313" key="3">
    <source>
        <dbReference type="Proteomes" id="UP001148838"/>
    </source>
</evidence>
<sequence>MAGLCEGGNEPPGSLNARAKRLQTQSTESLSASMRVITPIVLHGARDLYHDVLGGHIAVCSGANLYGPVGPERTQ</sequence>
<reference evidence="2 3" key="1">
    <citation type="journal article" date="2022" name="Allergy">
        <title>Genome assembly and annotation of Periplaneta americana reveal a comprehensive cockroach allergen profile.</title>
        <authorList>
            <person name="Wang L."/>
            <person name="Xiong Q."/>
            <person name="Saelim N."/>
            <person name="Wang L."/>
            <person name="Nong W."/>
            <person name="Wan A.T."/>
            <person name="Shi M."/>
            <person name="Liu X."/>
            <person name="Cao Q."/>
            <person name="Hui J.H.L."/>
            <person name="Sookrung N."/>
            <person name="Leung T.F."/>
            <person name="Tungtrongchitr A."/>
            <person name="Tsui S.K.W."/>
        </authorList>
    </citation>
    <scope>NUCLEOTIDE SEQUENCE [LARGE SCALE GENOMIC DNA]</scope>
    <source>
        <strain evidence="2">PWHHKU_190912</strain>
    </source>
</reference>
<evidence type="ECO:0000256" key="1">
    <source>
        <dbReference type="SAM" id="MobiDB-lite"/>
    </source>
</evidence>
<feature type="region of interest" description="Disordered" evidence="1">
    <location>
        <begin position="1"/>
        <end position="28"/>
    </location>
</feature>
<protein>
    <submittedName>
        <fullName evidence="2">Uncharacterized protein</fullName>
    </submittedName>
</protein>
<comment type="caution">
    <text evidence="2">The sequence shown here is derived from an EMBL/GenBank/DDBJ whole genome shotgun (WGS) entry which is preliminary data.</text>
</comment>
<name>A0ABQ8S2V0_PERAM</name>
<proteinExistence type="predicted"/>
<gene>
    <name evidence="2" type="ORF">ANN_24237</name>
</gene>
<organism evidence="2 3">
    <name type="scientific">Periplaneta americana</name>
    <name type="common">American cockroach</name>
    <name type="synonym">Blatta americana</name>
    <dbReference type="NCBI Taxonomy" id="6978"/>
    <lineage>
        <taxon>Eukaryota</taxon>
        <taxon>Metazoa</taxon>
        <taxon>Ecdysozoa</taxon>
        <taxon>Arthropoda</taxon>
        <taxon>Hexapoda</taxon>
        <taxon>Insecta</taxon>
        <taxon>Pterygota</taxon>
        <taxon>Neoptera</taxon>
        <taxon>Polyneoptera</taxon>
        <taxon>Dictyoptera</taxon>
        <taxon>Blattodea</taxon>
        <taxon>Blattoidea</taxon>
        <taxon>Blattidae</taxon>
        <taxon>Blattinae</taxon>
        <taxon>Periplaneta</taxon>
    </lineage>
</organism>